<dbReference type="AlphaFoldDB" id="A0A433B970"/>
<comment type="subcellular location">
    <subcellularLocation>
        <location evidence="1">Membrane</location>
        <topology evidence="1">Multi-pass membrane protein</topology>
    </subcellularLocation>
</comment>
<feature type="region of interest" description="Disordered" evidence="6">
    <location>
        <begin position="1"/>
        <end position="38"/>
    </location>
</feature>
<dbReference type="GO" id="GO:0016020">
    <property type="term" value="C:membrane"/>
    <property type="evidence" value="ECO:0007669"/>
    <property type="project" value="UniProtKB-SubCell"/>
</dbReference>
<dbReference type="PANTHER" id="PTHR21236:SF2">
    <property type="entry name" value="PROTEIN YIPF"/>
    <property type="match status" value="1"/>
</dbReference>
<keyword evidence="4 7" id="KW-1133">Transmembrane helix</keyword>
<evidence type="ECO:0000256" key="1">
    <source>
        <dbReference type="ARBA" id="ARBA00004141"/>
    </source>
</evidence>
<dbReference type="EMBL" id="RBNI01015912">
    <property type="protein sequence ID" value="RUP12160.1"/>
    <property type="molecule type" value="Genomic_DNA"/>
</dbReference>
<evidence type="ECO:0000256" key="6">
    <source>
        <dbReference type="SAM" id="MobiDB-lite"/>
    </source>
</evidence>
<dbReference type="GO" id="GO:0006888">
    <property type="term" value="P:endoplasmic reticulum to Golgi vesicle-mediated transport"/>
    <property type="evidence" value="ECO:0007669"/>
    <property type="project" value="InterPro"/>
</dbReference>
<feature type="transmembrane region" description="Helical" evidence="7">
    <location>
        <begin position="133"/>
        <end position="158"/>
    </location>
</feature>
<gene>
    <name evidence="8" type="ORF">BC936DRAFT_139838</name>
</gene>
<keyword evidence="3 7" id="KW-0812">Transmembrane</keyword>
<protein>
    <recommendedName>
        <fullName evidence="10">Yip1 domain-containing protein</fullName>
    </recommendedName>
</protein>
<dbReference type="PANTHER" id="PTHR21236">
    <property type="entry name" value="GOLGI MEMBRANE PROTEIN YIP1"/>
    <property type="match status" value="1"/>
</dbReference>
<evidence type="ECO:0000313" key="8">
    <source>
        <dbReference type="EMBL" id="RUP12160.1"/>
    </source>
</evidence>
<proteinExistence type="inferred from homology"/>
<evidence type="ECO:0000256" key="5">
    <source>
        <dbReference type="ARBA" id="ARBA00023136"/>
    </source>
</evidence>
<dbReference type="Proteomes" id="UP000268093">
    <property type="component" value="Unassembled WGS sequence"/>
</dbReference>
<comment type="similarity">
    <text evidence="2">Belongs to the YIP1 family.</text>
</comment>
<evidence type="ECO:0000256" key="2">
    <source>
        <dbReference type="ARBA" id="ARBA00010596"/>
    </source>
</evidence>
<dbReference type="GO" id="GO:0005802">
    <property type="term" value="C:trans-Golgi network"/>
    <property type="evidence" value="ECO:0007669"/>
    <property type="project" value="TreeGrafter"/>
</dbReference>
<dbReference type="GO" id="GO:0048280">
    <property type="term" value="P:vesicle fusion with Golgi apparatus"/>
    <property type="evidence" value="ECO:0007669"/>
    <property type="project" value="TreeGrafter"/>
</dbReference>
<reference evidence="8 9" key="1">
    <citation type="journal article" date="2018" name="New Phytol.">
        <title>Phylogenomics of Endogonaceae and evolution of mycorrhizas within Mucoromycota.</title>
        <authorList>
            <person name="Chang Y."/>
            <person name="Desiro A."/>
            <person name="Na H."/>
            <person name="Sandor L."/>
            <person name="Lipzen A."/>
            <person name="Clum A."/>
            <person name="Barry K."/>
            <person name="Grigoriev I.V."/>
            <person name="Martin F.M."/>
            <person name="Stajich J.E."/>
            <person name="Smith M.E."/>
            <person name="Bonito G."/>
            <person name="Spatafora J.W."/>
        </authorList>
    </citation>
    <scope>NUCLEOTIDE SEQUENCE [LARGE SCALE GENOMIC DNA]</scope>
    <source>
        <strain evidence="8 9">GMNB39</strain>
    </source>
</reference>
<evidence type="ECO:0000256" key="7">
    <source>
        <dbReference type="SAM" id="Phobius"/>
    </source>
</evidence>
<evidence type="ECO:0008006" key="10">
    <source>
        <dbReference type="Google" id="ProtNLM"/>
    </source>
</evidence>
<accession>A0A433B970</accession>
<evidence type="ECO:0000256" key="3">
    <source>
        <dbReference type="ARBA" id="ARBA00022692"/>
    </source>
</evidence>
<keyword evidence="5 7" id="KW-0472">Membrane</keyword>
<sequence>MAATQPIHSVLFDGPDQPSYYNSNQPPQTDNLQFYQSSYGDTNSYGAPQYAAYPPPGPDLSGQASYMGTSYAGGSTGGFWSAFGTGGFADEPPLLEELGINFLHIKSKSLSVLNPLRPVDRHIMDDTDLAGPLLFCLLFGVFLAFVSICAWASVVLSIPKF</sequence>
<keyword evidence="9" id="KW-1185">Reference proteome</keyword>
<name>A0A433B970_9FUNG</name>
<organism evidence="8 9">
    <name type="scientific">Jimgerdemannia flammicorona</name>
    <dbReference type="NCBI Taxonomy" id="994334"/>
    <lineage>
        <taxon>Eukaryota</taxon>
        <taxon>Fungi</taxon>
        <taxon>Fungi incertae sedis</taxon>
        <taxon>Mucoromycota</taxon>
        <taxon>Mucoromycotina</taxon>
        <taxon>Endogonomycetes</taxon>
        <taxon>Endogonales</taxon>
        <taxon>Endogonaceae</taxon>
        <taxon>Jimgerdemannia</taxon>
    </lineage>
</organism>
<dbReference type="OrthoDB" id="440385at2759"/>
<evidence type="ECO:0000313" key="9">
    <source>
        <dbReference type="Proteomes" id="UP000268093"/>
    </source>
</evidence>
<comment type="caution">
    <text evidence="8">The sequence shown here is derived from an EMBL/GenBank/DDBJ whole genome shotgun (WGS) entry which is preliminary data.</text>
</comment>
<dbReference type="InterPro" id="IPR045231">
    <property type="entry name" value="Yip1/4-like"/>
</dbReference>
<feature type="compositionally biased region" description="Polar residues" evidence="6">
    <location>
        <begin position="19"/>
        <end position="38"/>
    </location>
</feature>
<evidence type="ECO:0000256" key="4">
    <source>
        <dbReference type="ARBA" id="ARBA00022989"/>
    </source>
</evidence>